<reference evidence="3 4" key="1">
    <citation type="journal article" date="2019" name="BMC Genomics">
        <title>New insights from Opisthorchis felineus genome: update on genomics of the epidemiologically important liver flukes.</title>
        <authorList>
            <person name="Ershov N.I."/>
            <person name="Mordvinov V.A."/>
            <person name="Prokhortchouk E.B."/>
            <person name="Pakharukova M.Y."/>
            <person name="Gunbin K.V."/>
            <person name="Ustyantsev K."/>
            <person name="Genaev M.A."/>
            <person name="Blinov A.G."/>
            <person name="Mazur A."/>
            <person name="Boulygina E."/>
            <person name="Tsygankova S."/>
            <person name="Khrameeva E."/>
            <person name="Chekanov N."/>
            <person name="Fan G."/>
            <person name="Xiao A."/>
            <person name="Zhang H."/>
            <person name="Xu X."/>
            <person name="Yang H."/>
            <person name="Solovyev V."/>
            <person name="Lee S.M."/>
            <person name="Liu X."/>
            <person name="Afonnikov D.A."/>
            <person name="Skryabin K.G."/>
        </authorList>
    </citation>
    <scope>NUCLEOTIDE SEQUENCE [LARGE SCALE GENOMIC DNA]</scope>
    <source>
        <strain evidence="3">AK-0245</strain>
        <tissue evidence="3">Whole organism</tissue>
    </source>
</reference>
<organism evidence="3 4">
    <name type="scientific">Opisthorchis felineus</name>
    <dbReference type="NCBI Taxonomy" id="147828"/>
    <lineage>
        <taxon>Eukaryota</taxon>
        <taxon>Metazoa</taxon>
        <taxon>Spiralia</taxon>
        <taxon>Lophotrochozoa</taxon>
        <taxon>Platyhelminthes</taxon>
        <taxon>Trematoda</taxon>
        <taxon>Digenea</taxon>
        <taxon>Opisthorchiida</taxon>
        <taxon>Opisthorchiata</taxon>
        <taxon>Opisthorchiidae</taxon>
        <taxon>Opisthorchis</taxon>
    </lineage>
</organism>
<dbReference type="EMBL" id="SJOL01004934">
    <property type="protein sequence ID" value="TGZ71031.1"/>
    <property type="molecule type" value="Genomic_DNA"/>
</dbReference>
<feature type="non-terminal residue" evidence="3">
    <location>
        <position position="1"/>
    </location>
</feature>
<feature type="region of interest" description="Disordered" evidence="1">
    <location>
        <begin position="135"/>
        <end position="156"/>
    </location>
</feature>
<name>A0A4S2M3Z8_OPIFE</name>
<evidence type="ECO:0000256" key="1">
    <source>
        <dbReference type="SAM" id="MobiDB-lite"/>
    </source>
</evidence>
<feature type="domain" description="Hydin adenylate kinase-like" evidence="2">
    <location>
        <begin position="70"/>
        <end position="132"/>
    </location>
</feature>
<feature type="region of interest" description="Disordered" evidence="1">
    <location>
        <begin position="197"/>
        <end position="242"/>
    </location>
</feature>
<dbReference type="STRING" id="147828.A0A4S2M3Z8"/>
<proteinExistence type="predicted"/>
<comment type="caution">
    <text evidence="3">The sequence shown here is derived from an EMBL/GenBank/DDBJ whole genome shotgun (WGS) entry which is preliminary data.</text>
</comment>
<sequence>VDEERKLSRTTTSLTSAEIVATTFNNNFSGSQLEPITPDLLPVSLAISRYLGVNQSSETLKKAHKAGIVIIVHGPLTALRKPFIQNLVKEYRSTVLSVDQIVLEALATSFSEAANRARQLCMEAGRIHIKTEGMISSGSCETGQKPSDNDDEPVAHSVGKFERPSVHTFKAFNAEFPSICALFGKWDRVTATEQQLTAGDDMCEGPNSLGGRRHRIEGSARGSSVGGPSRTRKSGQKRDSTEVKTVSPLLPVYCDQVDQTKLIAEQAVDSTPIDLVGPKETINVCPTLGVTHLVINAKPELISNILEGKWPTSSYGQIF</sequence>
<evidence type="ECO:0000313" key="4">
    <source>
        <dbReference type="Proteomes" id="UP000308267"/>
    </source>
</evidence>
<evidence type="ECO:0000259" key="2">
    <source>
        <dbReference type="Pfam" id="PF17213"/>
    </source>
</evidence>
<accession>A0A4S2M3Z8</accession>
<dbReference type="InterPro" id="IPR033768">
    <property type="entry name" value="Hydin_ADK"/>
</dbReference>
<gene>
    <name evidence="3" type="ORF">CRM22_002862</name>
</gene>
<dbReference type="OrthoDB" id="6287718at2759"/>
<dbReference type="Proteomes" id="UP000308267">
    <property type="component" value="Unassembled WGS sequence"/>
</dbReference>
<dbReference type="AlphaFoldDB" id="A0A4S2M3Z8"/>
<dbReference type="Pfam" id="PF17213">
    <property type="entry name" value="Hydin_ADK"/>
    <property type="match status" value="1"/>
</dbReference>
<feature type="compositionally biased region" description="Polar residues" evidence="1">
    <location>
        <begin position="135"/>
        <end position="146"/>
    </location>
</feature>
<keyword evidence="4" id="KW-1185">Reference proteome</keyword>
<protein>
    <recommendedName>
        <fullName evidence="2">Hydin adenylate kinase-like domain-containing protein</fullName>
    </recommendedName>
</protein>
<evidence type="ECO:0000313" key="3">
    <source>
        <dbReference type="EMBL" id="TGZ71031.1"/>
    </source>
</evidence>